<dbReference type="PROSITE" id="PS50977">
    <property type="entry name" value="HTH_TETR_2"/>
    <property type="match status" value="1"/>
</dbReference>
<sequence length="198" mass="21629">MARTVSERADILPLLGEVFREHGFEGASLAHITARTGLGKGSLYHFFPGGKEEMAAAVLAEIDLWFETNVFAPLRTEEDGGAAIRDMLARTDAYFRSGRRVCLVGVFALGEVRDRFAEAVQSYFARWREALADALIRIGHPAAAASEEAEDAVLAIQGALVLARALDDATVFTRTLARLERRLLQDLGDARALATRII</sequence>
<proteinExistence type="predicted"/>
<dbReference type="Proteomes" id="UP000305131">
    <property type="component" value="Unassembled WGS sequence"/>
</dbReference>
<dbReference type="Gene3D" id="1.10.357.10">
    <property type="entry name" value="Tetracycline Repressor, domain 2"/>
    <property type="match status" value="1"/>
</dbReference>
<evidence type="ECO:0000259" key="5">
    <source>
        <dbReference type="PROSITE" id="PS50977"/>
    </source>
</evidence>
<evidence type="ECO:0000256" key="4">
    <source>
        <dbReference type="PROSITE-ProRule" id="PRU00335"/>
    </source>
</evidence>
<keyword evidence="3" id="KW-0804">Transcription</keyword>
<feature type="DNA-binding region" description="H-T-H motif" evidence="4">
    <location>
        <begin position="28"/>
        <end position="47"/>
    </location>
</feature>
<dbReference type="GeneID" id="95774042"/>
<dbReference type="SUPFAM" id="SSF48498">
    <property type="entry name" value="Tetracyclin repressor-like, C-terminal domain"/>
    <property type="match status" value="1"/>
</dbReference>
<dbReference type="EMBL" id="VAUP01000022">
    <property type="protein sequence ID" value="TLX43213.1"/>
    <property type="molecule type" value="Genomic_DNA"/>
</dbReference>
<dbReference type="Pfam" id="PF21993">
    <property type="entry name" value="TetR_C_13_2"/>
    <property type="match status" value="1"/>
</dbReference>
<organism evidence="6 7">
    <name type="scientific">Xanthobacter autotrophicus</name>
    <dbReference type="NCBI Taxonomy" id="280"/>
    <lineage>
        <taxon>Bacteria</taxon>
        <taxon>Pseudomonadati</taxon>
        <taxon>Pseudomonadota</taxon>
        <taxon>Alphaproteobacteria</taxon>
        <taxon>Hyphomicrobiales</taxon>
        <taxon>Xanthobacteraceae</taxon>
        <taxon>Xanthobacter</taxon>
    </lineage>
</organism>
<comment type="caution">
    <text evidence="6">The sequence shown here is derived from an EMBL/GenBank/DDBJ whole genome shotgun (WGS) entry which is preliminary data.</text>
</comment>
<dbReference type="InterPro" id="IPR001647">
    <property type="entry name" value="HTH_TetR"/>
</dbReference>
<dbReference type="PANTHER" id="PTHR47506">
    <property type="entry name" value="TRANSCRIPTIONAL REGULATORY PROTEIN"/>
    <property type="match status" value="1"/>
</dbReference>
<evidence type="ECO:0000313" key="6">
    <source>
        <dbReference type="EMBL" id="TLX43213.1"/>
    </source>
</evidence>
<dbReference type="InterPro" id="IPR036271">
    <property type="entry name" value="Tet_transcr_reg_TetR-rel_C_sf"/>
</dbReference>
<reference evidence="6 7" key="1">
    <citation type="submission" date="2019-05" db="EMBL/GenBank/DDBJ databases">
        <authorList>
            <person name="Zhou X."/>
        </authorList>
    </citation>
    <scope>NUCLEOTIDE SEQUENCE [LARGE SCALE GENOMIC DNA]</scope>
    <source>
        <strain evidence="6 7">DSM 432</strain>
    </source>
</reference>
<feature type="domain" description="HTH tetR-type" evidence="5">
    <location>
        <begin position="5"/>
        <end position="65"/>
    </location>
</feature>
<evidence type="ECO:0000313" key="7">
    <source>
        <dbReference type="Proteomes" id="UP000305131"/>
    </source>
</evidence>
<dbReference type="OrthoDB" id="9811084at2"/>
<dbReference type="InterPro" id="IPR054156">
    <property type="entry name" value="YxaF_TetR_C"/>
</dbReference>
<accession>A0A6C1KV93</accession>
<evidence type="ECO:0000256" key="3">
    <source>
        <dbReference type="ARBA" id="ARBA00023163"/>
    </source>
</evidence>
<dbReference type="RefSeq" id="WP_138399567.1">
    <property type="nucleotide sequence ID" value="NZ_JBAFVI010000002.1"/>
</dbReference>
<dbReference type="AlphaFoldDB" id="A0A6C1KV93"/>
<dbReference type="InterPro" id="IPR009057">
    <property type="entry name" value="Homeodomain-like_sf"/>
</dbReference>
<dbReference type="PANTHER" id="PTHR47506:SF1">
    <property type="entry name" value="HTH-TYPE TRANSCRIPTIONAL REGULATOR YJDC"/>
    <property type="match status" value="1"/>
</dbReference>
<protein>
    <submittedName>
        <fullName evidence="6">TetR/AcrR family transcriptional regulator</fullName>
    </submittedName>
</protein>
<dbReference type="SUPFAM" id="SSF46689">
    <property type="entry name" value="Homeodomain-like"/>
    <property type="match status" value="1"/>
</dbReference>
<keyword evidence="1" id="KW-0805">Transcription regulation</keyword>
<dbReference type="GO" id="GO:0003677">
    <property type="term" value="F:DNA binding"/>
    <property type="evidence" value="ECO:0007669"/>
    <property type="project" value="UniProtKB-UniRule"/>
</dbReference>
<name>A0A6C1KV93_XANAU</name>
<gene>
    <name evidence="6" type="ORF">FBQ73_11305</name>
</gene>
<evidence type="ECO:0000256" key="1">
    <source>
        <dbReference type="ARBA" id="ARBA00023015"/>
    </source>
</evidence>
<evidence type="ECO:0000256" key="2">
    <source>
        <dbReference type="ARBA" id="ARBA00023125"/>
    </source>
</evidence>
<dbReference type="Pfam" id="PF00440">
    <property type="entry name" value="TetR_N"/>
    <property type="match status" value="1"/>
</dbReference>
<keyword evidence="2 4" id="KW-0238">DNA-binding</keyword>